<evidence type="ECO:0000256" key="1">
    <source>
        <dbReference type="ARBA" id="ARBA00023002"/>
    </source>
</evidence>
<dbReference type="Gene3D" id="3.40.309.10">
    <property type="entry name" value="Aldehyde Dehydrogenase, Chain A, domain 2"/>
    <property type="match status" value="1"/>
</dbReference>
<dbReference type="Gene3D" id="3.40.605.10">
    <property type="entry name" value="Aldehyde Dehydrogenase, Chain A, domain 1"/>
    <property type="match status" value="1"/>
</dbReference>
<dbReference type="InterPro" id="IPR016163">
    <property type="entry name" value="Ald_DH_C"/>
</dbReference>
<feature type="domain" description="Aldehyde dehydrogenase" evidence="2">
    <location>
        <begin position="229"/>
        <end position="358"/>
    </location>
</feature>
<dbReference type="InterPro" id="IPR015590">
    <property type="entry name" value="Aldehyde_DH_dom"/>
</dbReference>
<dbReference type="GO" id="GO:0016620">
    <property type="term" value="F:oxidoreductase activity, acting on the aldehyde or oxo group of donors, NAD or NADP as acceptor"/>
    <property type="evidence" value="ECO:0007669"/>
    <property type="project" value="InterPro"/>
</dbReference>
<dbReference type="AlphaFoldDB" id="A0A5E9G480"/>
<protein>
    <submittedName>
        <fullName evidence="3">Aldehyde dehydrogenase (NAD(P)+)</fullName>
    </submittedName>
</protein>
<keyword evidence="1" id="KW-0560">Oxidoreductase</keyword>
<dbReference type="STRING" id="1424659.SAMN05216368_11856"/>
<dbReference type="SUPFAM" id="SSF53720">
    <property type="entry name" value="ALDH-like"/>
    <property type="match status" value="1"/>
</dbReference>
<dbReference type="PANTHER" id="PTHR11699">
    <property type="entry name" value="ALDEHYDE DEHYDROGENASE-RELATED"/>
    <property type="match status" value="1"/>
</dbReference>
<reference evidence="3 4" key="1">
    <citation type="submission" date="2016-10" db="EMBL/GenBank/DDBJ databases">
        <authorList>
            <person name="Varghese N."/>
            <person name="Submissions S."/>
        </authorList>
    </citation>
    <scope>NUCLEOTIDE SEQUENCE [LARGE SCALE GENOMIC DNA]</scope>
    <source>
        <strain evidence="3 4">CGMCC 1.11215</strain>
    </source>
</reference>
<dbReference type="Pfam" id="PF00171">
    <property type="entry name" value="Aldedh"/>
    <property type="match status" value="1"/>
</dbReference>
<organism evidence="3 4">
    <name type="scientific">Cryobacterium flavum</name>
    <dbReference type="NCBI Taxonomy" id="1424659"/>
    <lineage>
        <taxon>Bacteria</taxon>
        <taxon>Bacillati</taxon>
        <taxon>Actinomycetota</taxon>
        <taxon>Actinomycetes</taxon>
        <taxon>Micrococcales</taxon>
        <taxon>Microbacteriaceae</taxon>
        <taxon>Cryobacterium</taxon>
    </lineage>
</organism>
<sequence length="583" mass="61301">MTTTDPMSRTQPIRALDQQQRDQLDAAIIELASGAKRWASTPLSERAALLGAVHAAMTGAAQEWAETAAAIKGLDPSSQLVGEEWISGPYASLSGAGTLAQSIAALAAGRSPLASSRFGTAPGGRVIVPVLPTNGYEWLLLHGFSAEIWMAPGRSPEEVRASAGLGELTPTTSGGVGLVLGAGNITSIPPLDVLYEIVANNRSVLLKLNPVMAGMKSVFDKALAPLIKIGVLRIVQGAGDVGAYLTQHDGIAHVHITGSAATHDAIVWGTGADAASRKATGTPLLGKPITSELGGVSPIIVLPSAWTKHDLRYQAEHVVTQRLHNGGYNCIAGQVVVVSSNWPQKKAFLAELRRALAAAPQRPAWYPGSDGRMRAASAAYPTAERMGQDGCRLLIDVTAEDDASNVITTEYFSPVLGVVEVPGTGQAFLDAAVTLANDEFVGTLGANLIVEPKVIRQLGTGFLESIARLRYGTIAINAWTGLGFLTATASWGAFPGATIDNVQSGIGTVHNALLIDRPERTIVRGPFRPFPRSFAHGEFTLFPKPPWFVQARSAATTGRRLAGFAAKPSWLKMPAIFLAAFRA</sequence>
<dbReference type="InterPro" id="IPR016161">
    <property type="entry name" value="Ald_DH/histidinol_DH"/>
</dbReference>
<dbReference type="InterPro" id="IPR016162">
    <property type="entry name" value="Ald_DH_N"/>
</dbReference>
<evidence type="ECO:0000259" key="2">
    <source>
        <dbReference type="Pfam" id="PF00171"/>
    </source>
</evidence>
<evidence type="ECO:0000313" key="4">
    <source>
        <dbReference type="Proteomes" id="UP000199639"/>
    </source>
</evidence>
<evidence type="ECO:0000313" key="3">
    <source>
        <dbReference type="EMBL" id="SDO44731.1"/>
    </source>
</evidence>
<dbReference type="EMBL" id="FNIB01000018">
    <property type="protein sequence ID" value="SDO44731.1"/>
    <property type="molecule type" value="Genomic_DNA"/>
</dbReference>
<dbReference type="RefSeq" id="WP_199182627.1">
    <property type="nucleotide sequence ID" value="NZ_FNIB01000018.1"/>
</dbReference>
<accession>A0A5E9G480</accession>
<proteinExistence type="predicted"/>
<dbReference type="Proteomes" id="UP000199639">
    <property type="component" value="Unassembled WGS sequence"/>
</dbReference>
<name>A0A5E9G480_9MICO</name>
<gene>
    <name evidence="3" type="ORF">SAMN05216368_11856</name>
</gene>